<feature type="binding site" evidence="9">
    <location>
        <position position="205"/>
    </location>
    <ligand>
        <name>NADPH</name>
        <dbReference type="ChEBI" id="CHEBI:57783"/>
    </ligand>
</feature>
<dbReference type="Proteomes" id="UP000183997">
    <property type="component" value="Unassembled WGS sequence"/>
</dbReference>
<keyword evidence="3 9" id="KW-0479">Metal-binding</keyword>
<organism evidence="13 14">
    <name type="scientific">Desulforamulus aeronauticus DSM 10349</name>
    <dbReference type="NCBI Taxonomy" id="1121421"/>
    <lineage>
        <taxon>Bacteria</taxon>
        <taxon>Bacillati</taxon>
        <taxon>Bacillota</taxon>
        <taxon>Clostridia</taxon>
        <taxon>Eubacteriales</taxon>
        <taxon>Peptococcaceae</taxon>
        <taxon>Desulforamulus</taxon>
    </lineage>
</organism>
<evidence type="ECO:0000256" key="5">
    <source>
        <dbReference type="ARBA" id="ARBA00023002"/>
    </source>
</evidence>
<dbReference type="EMBL" id="FRAR01000019">
    <property type="protein sequence ID" value="SHK65324.1"/>
    <property type="molecule type" value="Genomic_DNA"/>
</dbReference>
<feature type="binding site" evidence="9">
    <location>
        <position position="151"/>
    </location>
    <ligand>
        <name>1-deoxy-D-xylulose 5-phosphate</name>
        <dbReference type="ChEBI" id="CHEBI:57792"/>
    </ligand>
</feature>
<feature type="binding site" evidence="9">
    <location>
        <position position="11"/>
    </location>
    <ligand>
        <name>NADPH</name>
        <dbReference type="ChEBI" id="CHEBI:57783"/>
    </ligand>
</feature>
<dbReference type="OrthoDB" id="9806546at2"/>
<keyword evidence="5 9" id="KW-0560">Oxidoreductase</keyword>
<keyword evidence="13" id="KW-0413">Isomerase</keyword>
<comment type="similarity">
    <text evidence="2 9">Belongs to the DXR family.</text>
</comment>
<keyword evidence="7 9" id="KW-0414">Isoprene biosynthesis</keyword>
<comment type="function">
    <text evidence="9">Catalyzes the NADPH-dependent rearrangement and reduction of 1-deoxy-D-xylulose-5-phosphate (DXP) to 2-C-methyl-D-erythritol 4-phosphate (MEP).</text>
</comment>
<feature type="binding site" evidence="9">
    <location>
        <position position="12"/>
    </location>
    <ligand>
        <name>NADPH</name>
        <dbReference type="ChEBI" id="CHEBI:57783"/>
    </ligand>
</feature>
<dbReference type="InterPro" id="IPR013644">
    <property type="entry name" value="DXP_reductoisomerase_C"/>
</dbReference>
<keyword evidence="14" id="KW-1185">Reference proteome</keyword>
<dbReference type="InterPro" id="IPR003821">
    <property type="entry name" value="DXP_reductoisomerase"/>
</dbReference>
<feature type="binding site" evidence="9">
    <location>
        <position position="212"/>
    </location>
    <ligand>
        <name>1-deoxy-D-xylulose 5-phosphate</name>
        <dbReference type="ChEBI" id="CHEBI:57792"/>
    </ligand>
</feature>
<dbReference type="Pfam" id="PF02670">
    <property type="entry name" value="DXP_reductoisom"/>
    <property type="match status" value="1"/>
</dbReference>
<dbReference type="InterPro" id="IPR036291">
    <property type="entry name" value="NAD(P)-bd_dom_sf"/>
</dbReference>
<comment type="pathway">
    <text evidence="1 9">Isoprenoid biosynthesis; isopentenyl diphosphate biosynthesis via DXP pathway; isopentenyl diphosphate from 1-deoxy-D-xylulose 5-phosphate: step 1/6.</text>
</comment>
<feature type="binding site" evidence="9">
    <location>
        <position position="221"/>
    </location>
    <ligand>
        <name>Mn(2+)</name>
        <dbReference type="ChEBI" id="CHEBI:29035"/>
    </ligand>
</feature>
<feature type="binding site" evidence="9">
    <location>
        <position position="126"/>
    </location>
    <ligand>
        <name>NADPH</name>
        <dbReference type="ChEBI" id="CHEBI:57783"/>
    </ligand>
</feature>
<feature type="binding site" evidence="9">
    <location>
        <position position="10"/>
    </location>
    <ligand>
        <name>NADPH</name>
        <dbReference type="ChEBI" id="CHEBI:57783"/>
    </ligand>
</feature>
<dbReference type="Pfam" id="PF08436">
    <property type="entry name" value="DXP_redisom_C"/>
    <property type="match status" value="1"/>
</dbReference>
<dbReference type="FunFam" id="3.40.50.720:FF:000045">
    <property type="entry name" value="1-deoxy-D-xylulose 5-phosphate reductoisomerase"/>
    <property type="match status" value="1"/>
</dbReference>
<evidence type="ECO:0000256" key="7">
    <source>
        <dbReference type="ARBA" id="ARBA00023229"/>
    </source>
</evidence>
<dbReference type="NCBIfam" id="NF009114">
    <property type="entry name" value="PRK12464.1"/>
    <property type="match status" value="1"/>
</dbReference>
<feature type="binding site" evidence="9">
    <location>
        <position position="124"/>
    </location>
    <ligand>
        <name>NADPH</name>
        <dbReference type="ChEBI" id="CHEBI:57783"/>
    </ligand>
</feature>
<protein>
    <recommendedName>
        <fullName evidence="9">1-deoxy-D-xylulose 5-phosphate reductoisomerase</fullName>
        <shortName evidence="9">DXP reductoisomerase</shortName>
        <ecNumber evidence="9">1.1.1.267</ecNumber>
    </recommendedName>
    <alternativeName>
        <fullName evidence="9">1-deoxyxylulose-5-phosphate reductoisomerase</fullName>
    </alternativeName>
    <alternativeName>
        <fullName evidence="9">2-C-methyl-D-erythritol 4-phosphate synthase</fullName>
    </alternativeName>
</protein>
<evidence type="ECO:0000313" key="13">
    <source>
        <dbReference type="EMBL" id="SHK65324.1"/>
    </source>
</evidence>
<dbReference type="GO" id="GO:0016853">
    <property type="term" value="F:isomerase activity"/>
    <property type="evidence" value="ECO:0007669"/>
    <property type="project" value="UniProtKB-KW"/>
</dbReference>
<feature type="binding site" evidence="9">
    <location>
        <position position="150"/>
    </location>
    <ligand>
        <name>Mn(2+)</name>
        <dbReference type="ChEBI" id="CHEBI:29035"/>
    </ligand>
</feature>
<evidence type="ECO:0000256" key="9">
    <source>
        <dbReference type="HAMAP-Rule" id="MF_00183"/>
    </source>
</evidence>
<dbReference type="NCBIfam" id="TIGR00243">
    <property type="entry name" value="Dxr"/>
    <property type="match status" value="1"/>
</dbReference>
<dbReference type="PIRSF" id="PIRSF006205">
    <property type="entry name" value="Dxp_reductismrs"/>
    <property type="match status" value="1"/>
</dbReference>
<evidence type="ECO:0000256" key="2">
    <source>
        <dbReference type="ARBA" id="ARBA00006825"/>
    </source>
</evidence>
<evidence type="ECO:0000256" key="8">
    <source>
        <dbReference type="ARBA" id="ARBA00048543"/>
    </source>
</evidence>
<proteinExistence type="inferred from homology"/>
<dbReference type="SUPFAM" id="SSF69055">
    <property type="entry name" value="1-deoxy-D-xylulose-5-phosphate reductoisomerase, C-terminal domain"/>
    <property type="match status" value="1"/>
</dbReference>
<sequence length="386" mass="42540">MKKIAILGSTGSIGRQTLEVVQQFPEELAVVSLAAGKNRQAFLVQCIQYRPLVVSLETEEDAKWLKLQLAEQGLYPEIHYGIDGLVRVATCEEASVVVTALSGAVGLIPTCAAITAKKQIALANKETLVAAGHYVTKLAAEHEVSILPVDSEHSAIWQCLHGEDKKSVRRIILTASGGPFRKLDRTSLEQVTPAMALKHPNWAMGQKITIDSASLMNKGLEVIEAKWLFNLDFQDIDVVIHPQSMIHSMVEYGDGSILAHLGMPDMRIPIQYALSYPERWFNDLPRLNLTELMGLTFEEPDTERFPALALAYQAGKQGGSAPAVLNAANEIAVHAFLAGRIRFLEIPMVVDKTLQNHPPTNVSSLEEILFIDQWARTEATRILSNY</sequence>
<feature type="binding site" evidence="9">
    <location>
        <position position="125"/>
    </location>
    <ligand>
        <name>1-deoxy-D-xylulose 5-phosphate</name>
        <dbReference type="ChEBI" id="CHEBI:57792"/>
    </ligand>
</feature>
<feature type="domain" description="DXP reductoisomerase C-terminal" evidence="12">
    <location>
        <begin position="261"/>
        <end position="377"/>
    </location>
</feature>
<comment type="catalytic activity">
    <reaction evidence="8">
        <text>2-C-methyl-D-erythritol 4-phosphate + NADP(+) = 1-deoxy-D-xylulose 5-phosphate + NADPH + H(+)</text>
        <dbReference type="Rhea" id="RHEA:13717"/>
        <dbReference type="ChEBI" id="CHEBI:15378"/>
        <dbReference type="ChEBI" id="CHEBI:57783"/>
        <dbReference type="ChEBI" id="CHEBI:57792"/>
        <dbReference type="ChEBI" id="CHEBI:58262"/>
        <dbReference type="ChEBI" id="CHEBI:58349"/>
        <dbReference type="EC" id="1.1.1.267"/>
    </reaction>
    <physiologicalReaction direction="right-to-left" evidence="8">
        <dbReference type="Rhea" id="RHEA:13719"/>
    </physiologicalReaction>
</comment>
<keyword evidence="6 9" id="KW-0464">Manganese</keyword>
<feature type="binding site" evidence="9">
    <location>
        <position position="37"/>
    </location>
    <ligand>
        <name>NADPH</name>
        <dbReference type="ChEBI" id="CHEBI:57783"/>
    </ligand>
</feature>
<keyword evidence="9" id="KW-0460">Magnesium</keyword>
<dbReference type="STRING" id="1121421.SAMN02745123_02628"/>
<feature type="binding site" evidence="9">
    <location>
        <position position="218"/>
    </location>
    <ligand>
        <name>1-deoxy-D-xylulose 5-phosphate</name>
        <dbReference type="ChEBI" id="CHEBI:57792"/>
    </ligand>
</feature>
<evidence type="ECO:0000313" key="14">
    <source>
        <dbReference type="Proteomes" id="UP000183997"/>
    </source>
</evidence>
<dbReference type="UniPathway" id="UPA00056">
    <property type="reaction ID" value="UER00092"/>
</dbReference>
<dbReference type="InterPro" id="IPR013512">
    <property type="entry name" value="DXP_reductoisomerase_N"/>
</dbReference>
<reference evidence="14" key="1">
    <citation type="submission" date="2016-11" db="EMBL/GenBank/DDBJ databases">
        <authorList>
            <person name="Varghese N."/>
            <person name="Submissions S."/>
        </authorList>
    </citation>
    <scope>NUCLEOTIDE SEQUENCE [LARGE SCALE GENOMIC DNA]</scope>
    <source>
        <strain evidence="14">DSM 10349</strain>
    </source>
</reference>
<dbReference type="HAMAP" id="MF_00183">
    <property type="entry name" value="DXP_reductoisom"/>
    <property type="match status" value="1"/>
</dbReference>
<evidence type="ECO:0000256" key="3">
    <source>
        <dbReference type="ARBA" id="ARBA00022723"/>
    </source>
</evidence>
<evidence type="ECO:0000259" key="10">
    <source>
        <dbReference type="Pfam" id="PF02670"/>
    </source>
</evidence>
<dbReference type="InterPro" id="IPR026877">
    <property type="entry name" value="DXPR_C"/>
</dbReference>
<feature type="binding site" evidence="9">
    <location>
        <position position="36"/>
    </location>
    <ligand>
        <name>NADPH</name>
        <dbReference type="ChEBI" id="CHEBI:57783"/>
    </ligand>
</feature>
<dbReference type="GO" id="GO:0030145">
    <property type="term" value="F:manganese ion binding"/>
    <property type="evidence" value="ECO:0007669"/>
    <property type="project" value="TreeGrafter"/>
</dbReference>
<feature type="binding site" evidence="9">
    <location>
        <position position="152"/>
    </location>
    <ligand>
        <name>1-deoxy-D-xylulose 5-phosphate</name>
        <dbReference type="ChEBI" id="CHEBI:57792"/>
    </ligand>
</feature>
<name>A0A1M6U820_9FIRM</name>
<feature type="domain" description="1-deoxy-D-xylulose 5-phosphate reductoisomerase C-terminal" evidence="11">
    <location>
        <begin position="146"/>
        <end position="229"/>
    </location>
</feature>
<evidence type="ECO:0000256" key="6">
    <source>
        <dbReference type="ARBA" id="ARBA00023211"/>
    </source>
</evidence>
<feature type="binding site" evidence="9">
    <location>
        <position position="199"/>
    </location>
    <ligand>
        <name>1-deoxy-D-xylulose 5-phosphate</name>
        <dbReference type="ChEBI" id="CHEBI:57792"/>
    </ligand>
</feature>
<dbReference type="SUPFAM" id="SSF55347">
    <property type="entry name" value="Glyceraldehyde-3-phosphate dehydrogenase-like, C-terminal domain"/>
    <property type="match status" value="1"/>
</dbReference>
<dbReference type="Gene3D" id="3.40.50.720">
    <property type="entry name" value="NAD(P)-binding Rossmann-like Domain"/>
    <property type="match status" value="1"/>
</dbReference>
<dbReference type="GO" id="GO:0030604">
    <property type="term" value="F:1-deoxy-D-xylulose-5-phosphate reductoisomerase activity"/>
    <property type="evidence" value="ECO:0007669"/>
    <property type="project" value="UniProtKB-UniRule"/>
</dbReference>
<dbReference type="Pfam" id="PF13288">
    <property type="entry name" value="DXPR_C"/>
    <property type="match status" value="1"/>
</dbReference>
<evidence type="ECO:0000259" key="11">
    <source>
        <dbReference type="Pfam" id="PF08436"/>
    </source>
</evidence>
<evidence type="ECO:0000256" key="4">
    <source>
        <dbReference type="ARBA" id="ARBA00022857"/>
    </source>
</evidence>
<dbReference type="GO" id="GO:0051484">
    <property type="term" value="P:isopentenyl diphosphate biosynthetic process, methylerythritol 4-phosphate pathway involved in terpenoid biosynthetic process"/>
    <property type="evidence" value="ECO:0007669"/>
    <property type="project" value="TreeGrafter"/>
</dbReference>
<dbReference type="PANTHER" id="PTHR30525:SF0">
    <property type="entry name" value="1-DEOXY-D-XYLULOSE 5-PHOSPHATE REDUCTOISOMERASE, CHLOROPLASTIC"/>
    <property type="match status" value="1"/>
</dbReference>
<evidence type="ECO:0000256" key="1">
    <source>
        <dbReference type="ARBA" id="ARBA00005094"/>
    </source>
</evidence>
<dbReference type="GO" id="GO:0070402">
    <property type="term" value="F:NADPH binding"/>
    <property type="evidence" value="ECO:0007669"/>
    <property type="project" value="InterPro"/>
</dbReference>
<feature type="binding site" evidence="9">
    <location>
        <position position="38"/>
    </location>
    <ligand>
        <name>NADPH</name>
        <dbReference type="ChEBI" id="CHEBI:57783"/>
    </ligand>
</feature>
<dbReference type="Gene3D" id="1.10.1740.10">
    <property type="match status" value="1"/>
</dbReference>
<feature type="binding site" evidence="9">
    <location>
        <position position="13"/>
    </location>
    <ligand>
        <name>NADPH</name>
        <dbReference type="ChEBI" id="CHEBI:57783"/>
    </ligand>
</feature>
<dbReference type="SUPFAM" id="SSF51735">
    <property type="entry name" value="NAD(P)-binding Rossmann-fold domains"/>
    <property type="match status" value="1"/>
</dbReference>
<dbReference type="RefSeq" id="WP_072915148.1">
    <property type="nucleotide sequence ID" value="NZ_FRAR01000019.1"/>
</dbReference>
<feature type="binding site" evidence="9">
    <location>
        <position position="176"/>
    </location>
    <ligand>
        <name>1-deoxy-D-xylulose 5-phosphate</name>
        <dbReference type="ChEBI" id="CHEBI:57792"/>
    </ligand>
</feature>
<keyword evidence="4 9" id="KW-0521">NADP</keyword>
<dbReference type="InterPro" id="IPR036169">
    <property type="entry name" value="DXPR_C_sf"/>
</dbReference>
<feature type="binding site" evidence="9">
    <location>
        <position position="217"/>
    </location>
    <ligand>
        <name>1-deoxy-D-xylulose 5-phosphate</name>
        <dbReference type="ChEBI" id="CHEBI:57792"/>
    </ligand>
</feature>
<dbReference type="AlphaFoldDB" id="A0A1M6U820"/>
<accession>A0A1M6U820</accession>
<dbReference type="PANTHER" id="PTHR30525">
    <property type="entry name" value="1-DEOXY-D-XYLULOSE 5-PHOSPHATE REDUCTOISOMERASE"/>
    <property type="match status" value="1"/>
</dbReference>
<feature type="binding site" evidence="9">
    <location>
        <position position="152"/>
    </location>
    <ligand>
        <name>Mn(2+)</name>
        <dbReference type="ChEBI" id="CHEBI:29035"/>
    </ligand>
</feature>
<gene>
    <name evidence="9" type="primary">dxr</name>
    <name evidence="13" type="ORF">SAMN02745123_02628</name>
</gene>
<feature type="domain" description="1-deoxy-D-xylulose 5-phosphate reductoisomerase N-terminal" evidence="10">
    <location>
        <begin position="4"/>
        <end position="132"/>
    </location>
</feature>
<dbReference type="EC" id="1.1.1.267" evidence="9"/>
<feature type="binding site" evidence="9">
    <location>
        <position position="221"/>
    </location>
    <ligand>
        <name>1-deoxy-D-xylulose 5-phosphate</name>
        <dbReference type="ChEBI" id="CHEBI:57792"/>
    </ligand>
</feature>
<evidence type="ECO:0000259" key="12">
    <source>
        <dbReference type="Pfam" id="PF13288"/>
    </source>
</evidence>
<comment type="cofactor">
    <cofactor evidence="9">
        <name>Mg(2+)</name>
        <dbReference type="ChEBI" id="CHEBI:18420"/>
    </cofactor>
    <cofactor evidence="9">
        <name>Mn(2+)</name>
        <dbReference type="ChEBI" id="CHEBI:29035"/>
    </cofactor>
</comment>